<sequence length="254" mass="27998">MESKSFEISVKEIGGKLRGIILEKSRGFSSWIRFGEFSLRCLLEGVEACCKEERFRIGAKSRRKKQRSIGVVTPDEAKRGNGLGGVRANKNGEEQAKVEDERKTFVEVAKAKAGRLGDSVWLQLREFVDAKEAERVLRGRVQHFEDKVFSLEKWGPEARCFRGGNVATGGGCLLFCNPIVVGSATMGDNDGADARKGMTEGRKHKLQRMEQCVFSGKVRVREKSVDSNLHVVGMVGITGAVAGKDERGKASFSR</sequence>
<evidence type="ECO:0008006" key="3">
    <source>
        <dbReference type="Google" id="ProtNLM"/>
    </source>
</evidence>
<evidence type="ECO:0000313" key="1">
    <source>
        <dbReference type="EMBL" id="RVW29904.1"/>
    </source>
</evidence>
<comment type="caution">
    <text evidence="1">The sequence shown here is derived from an EMBL/GenBank/DDBJ whole genome shotgun (WGS) entry which is preliminary data.</text>
</comment>
<accession>A0A438D379</accession>
<dbReference type="EMBL" id="QGNW01001822">
    <property type="protein sequence ID" value="RVW29904.1"/>
    <property type="molecule type" value="Genomic_DNA"/>
</dbReference>
<organism evidence="1 2">
    <name type="scientific">Vitis vinifera</name>
    <name type="common">Grape</name>
    <dbReference type="NCBI Taxonomy" id="29760"/>
    <lineage>
        <taxon>Eukaryota</taxon>
        <taxon>Viridiplantae</taxon>
        <taxon>Streptophyta</taxon>
        <taxon>Embryophyta</taxon>
        <taxon>Tracheophyta</taxon>
        <taxon>Spermatophyta</taxon>
        <taxon>Magnoliopsida</taxon>
        <taxon>eudicotyledons</taxon>
        <taxon>Gunneridae</taxon>
        <taxon>Pentapetalae</taxon>
        <taxon>rosids</taxon>
        <taxon>Vitales</taxon>
        <taxon>Vitaceae</taxon>
        <taxon>Viteae</taxon>
        <taxon>Vitis</taxon>
    </lineage>
</organism>
<evidence type="ECO:0000313" key="2">
    <source>
        <dbReference type="Proteomes" id="UP000288805"/>
    </source>
</evidence>
<reference evidence="1 2" key="1">
    <citation type="journal article" date="2018" name="PLoS Genet.">
        <title>Population sequencing reveals clonal diversity and ancestral inbreeding in the grapevine cultivar Chardonnay.</title>
        <authorList>
            <person name="Roach M.J."/>
            <person name="Johnson D.L."/>
            <person name="Bohlmann J."/>
            <person name="van Vuuren H.J."/>
            <person name="Jones S.J."/>
            <person name="Pretorius I.S."/>
            <person name="Schmidt S.A."/>
            <person name="Borneman A.R."/>
        </authorList>
    </citation>
    <scope>NUCLEOTIDE SEQUENCE [LARGE SCALE GENOMIC DNA]</scope>
    <source>
        <strain evidence="2">cv. Chardonnay</strain>
        <tissue evidence="1">Leaf</tissue>
    </source>
</reference>
<dbReference type="Proteomes" id="UP000288805">
    <property type="component" value="Unassembled WGS sequence"/>
</dbReference>
<protein>
    <recommendedName>
        <fullName evidence="3">DUF4283 domain-containing protein</fullName>
    </recommendedName>
</protein>
<dbReference type="AlphaFoldDB" id="A0A438D379"/>
<name>A0A438D379_VITVI</name>
<gene>
    <name evidence="1" type="ORF">CK203_108031</name>
</gene>
<proteinExistence type="predicted"/>